<feature type="compositionally biased region" description="Basic and acidic residues" evidence="1">
    <location>
        <begin position="72"/>
        <end position="98"/>
    </location>
</feature>
<dbReference type="Proteomes" id="UP000658278">
    <property type="component" value="Unassembled WGS sequence"/>
</dbReference>
<feature type="compositionally biased region" description="Basic and acidic residues" evidence="1">
    <location>
        <begin position="39"/>
        <end position="49"/>
    </location>
</feature>
<dbReference type="InterPro" id="IPR002048">
    <property type="entry name" value="EF_hand_dom"/>
</dbReference>
<organism evidence="4 5">
    <name type="scientific">Haloferula rosea</name>
    <dbReference type="NCBI Taxonomy" id="490093"/>
    <lineage>
        <taxon>Bacteria</taxon>
        <taxon>Pseudomonadati</taxon>
        <taxon>Verrucomicrobiota</taxon>
        <taxon>Verrucomicrobiia</taxon>
        <taxon>Verrucomicrobiales</taxon>
        <taxon>Verrucomicrobiaceae</taxon>
        <taxon>Haloferula</taxon>
    </lineage>
</organism>
<proteinExistence type="predicted"/>
<evidence type="ECO:0000259" key="3">
    <source>
        <dbReference type="Pfam" id="PF13202"/>
    </source>
</evidence>
<dbReference type="EMBL" id="JAENII010000003">
    <property type="protein sequence ID" value="MBK1826277.1"/>
    <property type="molecule type" value="Genomic_DNA"/>
</dbReference>
<evidence type="ECO:0000256" key="2">
    <source>
        <dbReference type="SAM" id="SignalP"/>
    </source>
</evidence>
<dbReference type="Pfam" id="PF13202">
    <property type="entry name" value="EF-hand_5"/>
    <property type="match status" value="3"/>
</dbReference>
<feature type="chain" id="PRO_5037780966" description="EF-hand domain-containing protein" evidence="2">
    <location>
        <begin position="30"/>
        <end position="177"/>
    </location>
</feature>
<feature type="region of interest" description="Disordered" evidence="1">
    <location>
        <begin position="30"/>
        <end position="49"/>
    </location>
</feature>
<evidence type="ECO:0000313" key="5">
    <source>
        <dbReference type="Proteomes" id="UP000658278"/>
    </source>
</evidence>
<dbReference type="InterPro" id="IPR011992">
    <property type="entry name" value="EF-hand-dom_pair"/>
</dbReference>
<protein>
    <recommendedName>
        <fullName evidence="3">EF-hand domain-containing protein</fullName>
    </recommendedName>
</protein>
<evidence type="ECO:0000256" key="1">
    <source>
        <dbReference type="SAM" id="MobiDB-lite"/>
    </source>
</evidence>
<dbReference type="InterPro" id="IPR018247">
    <property type="entry name" value="EF_Hand_1_Ca_BS"/>
</dbReference>
<keyword evidence="2" id="KW-0732">Signal</keyword>
<reference evidence="4" key="1">
    <citation type="submission" date="2021-01" db="EMBL/GenBank/DDBJ databases">
        <title>Modified the classification status of verrucomicrobia.</title>
        <authorList>
            <person name="Feng X."/>
        </authorList>
    </citation>
    <scope>NUCLEOTIDE SEQUENCE</scope>
    <source>
        <strain evidence="4">KCTC 22201</strain>
    </source>
</reference>
<evidence type="ECO:0000313" key="4">
    <source>
        <dbReference type="EMBL" id="MBK1826277.1"/>
    </source>
</evidence>
<name>A0A934VET9_9BACT</name>
<accession>A0A934VET9</accession>
<feature type="region of interest" description="Disordered" evidence="1">
    <location>
        <begin position="57"/>
        <end position="177"/>
    </location>
</feature>
<sequence>MPTRTMNMTNHPIIPALALGLLFPTVVSAMPPGPPPHPVVEKLDRNQDGELSAREIKNASKALSKLDEDDDKALSSEEMRPEPPREERRGKRNDENQERPPGPPPSPLVSAIDTDGDGSLSEAEIAAAPESLLKLDTDGDGELSTEEAGLGRRQGPRGQGGPPQGGQGGPPPGGPRR</sequence>
<feature type="compositionally biased region" description="Gly residues" evidence="1">
    <location>
        <begin position="157"/>
        <end position="168"/>
    </location>
</feature>
<keyword evidence="5" id="KW-1185">Reference proteome</keyword>
<dbReference type="PROSITE" id="PS00018">
    <property type="entry name" value="EF_HAND_1"/>
    <property type="match status" value="2"/>
</dbReference>
<feature type="signal peptide" evidence="2">
    <location>
        <begin position="1"/>
        <end position="29"/>
    </location>
</feature>
<dbReference type="AlphaFoldDB" id="A0A934VET9"/>
<gene>
    <name evidence="4" type="ORF">JIN81_04550</name>
</gene>
<comment type="caution">
    <text evidence="4">The sequence shown here is derived from an EMBL/GenBank/DDBJ whole genome shotgun (WGS) entry which is preliminary data.</text>
</comment>
<dbReference type="SUPFAM" id="SSF47473">
    <property type="entry name" value="EF-hand"/>
    <property type="match status" value="1"/>
</dbReference>
<feature type="domain" description="EF-hand" evidence="3">
    <location>
        <begin position="42"/>
        <end position="57"/>
    </location>
</feature>
<feature type="domain" description="EF-hand" evidence="3">
    <location>
        <begin position="134"/>
        <end position="147"/>
    </location>
</feature>
<dbReference type="Gene3D" id="1.10.238.10">
    <property type="entry name" value="EF-hand"/>
    <property type="match status" value="2"/>
</dbReference>
<dbReference type="GO" id="GO:0005509">
    <property type="term" value="F:calcium ion binding"/>
    <property type="evidence" value="ECO:0007669"/>
    <property type="project" value="InterPro"/>
</dbReference>
<feature type="domain" description="EF-hand" evidence="3">
    <location>
        <begin position="111"/>
        <end position="125"/>
    </location>
</feature>